<feature type="transmembrane region" description="Helical" evidence="8">
    <location>
        <begin position="175"/>
        <end position="208"/>
    </location>
</feature>
<dbReference type="PANTHER" id="PTHR33908">
    <property type="entry name" value="MANNOSYLTRANSFERASE YKCB-RELATED"/>
    <property type="match status" value="1"/>
</dbReference>
<evidence type="ECO:0000256" key="5">
    <source>
        <dbReference type="ARBA" id="ARBA00022692"/>
    </source>
</evidence>
<evidence type="ECO:0000256" key="4">
    <source>
        <dbReference type="ARBA" id="ARBA00022679"/>
    </source>
</evidence>
<evidence type="ECO:0000256" key="2">
    <source>
        <dbReference type="ARBA" id="ARBA00022475"/>
    </source>
</evidence>
<evidence type="ECO:0000256" key="1">
    <source>
        <dbReference type="ARBA" id="ARBA00004651"/>
    </source>
</evidence>
<keyword evidence="6 8" id="KW-1133">Transmembrane helix</keyword>
<keyword evidence="11" id="KW-1185">Reference proteome</keyword>
<protein>
    <submittedName>
        <fullName evidence="10">4-amino-4-deoxy-L-arabinose transferase-like glycosyltransferase</fullName>
    </submittedName>
</protein>
<evidence type="ECO:0000313" key="11">
    <source>
        <dbReference type="Proteomes" id="UP000518288"/>
    </source>
</evidence>
<feature type="transmembrane region" description="Helical" evidence="8">
    <location>
        <begin position="93"/>
        <end position="113"/>
    </location>
</feature>
<feature type="transmembrane region" description="Helical" evidence="8">
    <location>
        <begin position="269"/>
        <end position="291"/>
    </location>
</feature>
<evidence type="ECO:0000313" key="10">
    <source>
        <dbReference type="EMBL" id="NYG33053.1"/>
    </source>
</evidence>
<organism evidence="10 11">
    <name type="scientific">Sphaerotilus montanus</name>
    <dbReference type="NCBI Taxonomy" id="522889"/>
    <lineage>
        <taxon>Bacteria</taxon>
        <taxon>Pseudomonadati</taxon>
        <taxon>Pseudomonadota</taxon>
        <taxon>Betaproteobacteria</taxon>
        <taxon>Burkholderiales</taxon>
        <taxon>Sphaerotilaceae</taxon>
        <taxon>Sphaerotilus</taxon>
    </lineage>
</organism>
<dbReference type="InterPro" id="IPR038731">
    <property type="entry name" value="RgtA/B/C-like"/>
</dbReference>
<feature type="domain" description="Glycosyltransferase RgtA/B/C/D-like" evidence="9">
    <location>
        <begin position="73"/>
        <end position="234"/>
    </location>
</feature>
<dbReference type="GO" id="GO:0009103">
    <property type="term" value="P:lipopolysaccharide biosynthetic process"/>
    <property type="evidence" value="ECO:0007669"/>
    <property type="project" value="UniProtKB-ARBA"/>
</dbReference>
<accession>A0A7Y9R058</accession>
<keyword evidence="2" id="KW-1003">Cell membrane</keyword>
<evidence type="ECO:0000256" key="7">
    <source>
        <dbReference type="ARBA" id="ARBA00023136"/>
    </source>
</evidence>
<evidence type="ECO:0000256" key="8">
    <source>
        <dbReference type="SAM" id="Phobius"/>
    </source>
</evidence>
<evidence type="ECO:0000256" key="3">
    <source>
        <dbReference type="ARBA" id="ARBA00022676"/>
    </source>
</evidence>
<evidence type="ECO:0000256" key="6">
    <source>
        <dbReference type="ARBA" id="ARBA00022989"/>
    </source>
</evidence>
<dbReference type="PANTHER" id="PTHR33908:SF3">
    <property type="entry name" value="UNDECAPRENYL PHOSPHATE-ALPHA-4-AMINO-4-DEOXY-L-ARABINOSE ARABINOSYL TRANSFERASE"/>
    <property type="match status" value="1"/>
</dbReference>
<sequence>MTPTAPLSTTTTAASTTRPGPGWTLALLALWLLLTTGLRPLLLPDEGRYAEVAREMLHGDGLVPTLLGLPFFHKPPLMYWLDIAGMQLLGVHAFAARVAPALGAWLMGAALFLDLRRRVGPREALIALGVMATTPFFFIGGQYANHDMLVAGLITVAILCGQRAVDDPARTDLRWLLAAWGAMALGVLAKGLIGVVLPVLVVGPWLLAQRRWRQCLGLMHPLAVGLFLLIAAPWFVAMQLRYPGFFDYFFMEQHFRRFAQVGFNNAQPAWFYVAVLPLLTLPWSVWLPAAWRTPPQGLQRGLVLWWLVAITGFFSMPTSKLVGYVLPALPPLCMLLGLAVARGSAWRQVLPAAAVLCVGLVAALAWQAPHSHRDLGDALARQHQPQDRVVFVDGAFFDVPFYAGLTRPPIVLSNWNDPNLPRTDNWRKELFDAGRFDPPAAARQLWRTDQAGALLCTPGTVWFIADLAWKPVPALSGLAEVYKGNNGVLWRAVVDTPPPGCP</sequence>
<dbReference type="GO" id="GO:0010041">
    <property type="term" value="P:response to iron(III) ion"/>
    <property type="evidence" value="ECO:0007669"/>
    <property type="project" value="TreeGrafter"/>
</dbReference>
<feature type="transmembrane region" description="Helical" evidence="8">
    <location>
        <begin position="348"/>
        <end position="366"/>
    </location>
</feature>
<comment type="subcellular location">
    <subcellularLocation>
        <location evidence="1">Cell membrane</location>
        <topology evidence="1">Multi-pass membrane protein</topology>
    </subcellularLocation>
</comment>
<dbReference type="RefSeq" id="WP_179633863.1">
    <property type="nucleotide sequence ID" value="NZ_JACCFH010000001.1"/>
</dbReference>
<dbReference type="Proteomes" id="UP000518288">
    <property type="component" value="Unassembled WGS sequence"/>
</dbReference>
<evidence type="ECO:0000259" key="9">
    <source>
        <dbReference type="Pfam" id="PF13231"/>
    </source>
</evidence>
<feature type="transmembrane region" description="Helical" evidence="8">
    <location>
        <begin position="125"/>
        <end position="144"/>
    </location>
</feature>
<feature type="transmembrane region" description="Helical" evidence="8">
    <location>
        <begin position="20"/>
        <end position="43"/>
    </location>
</feature>
<dbReference type="GO" id="GO:0005886">
    <property type="term" value="C:plasma membrane"/>
    <property type="evidence" value="ECO:0007669"/>
    <property type="project" value="UniProtKB-SubCell"/>
</dbReference>
<reference evidence="10 11" key="1">
    <citation type="submission" date="2020-07" db="EMBL/GenBank/DDBJ databases">
        <title>Genomic Encyclopedia of Archaeal and Bacterial Type Strains, Phase II (KMG-II): from individual species to whole genera.</title>
        <authorList>
            <person name="Goeker M."/>
        </authorList>
    </citation>
    <scope>NUCLEOTIDE SEQUENCE [LARGE SCALE GENOMIC DNA]</scope>
    <source>
        <strain evidence="10 11">DSM 21226</strain>
    </source>
</reference>
<keyword evidence="7 8" id="KW-0472">Membrane</keyword>
<gene>
    <name evidence="10" type="ORF">BDD16_002039</name>
</gene>
<keyword evidence="5 8" id="KW-0812">Transmembrane</keyword>
<dbReference type="EMBL" id="JACCFH010000001">
    <property type="protein sequence ID" value="NYG33053.1"/>
    <property type="molecule type" value="Genomic_DNA"/>
</dbReference>
<name>A0A7Y9R058_9BURK</name>
<feature type="transmembrane region" description="Helical" evidence="8">
    <location>
        <begin position="215"/>
        <end position="236"/>
    </location>
</feature>
<keyword evidence="3" id="KW-0328">Glycosyltransferase</keyword>
<dbReference type="GO" id="GO:0016763">
    <property type="term" value="F:pentosyltransferase activity"/>
    <property type="evidence" value="ECO:0007669"/>
    <property type="project" value="TreeGrafter"/>
</dbReference>
<dbReference type="InterPro" id="IPR050297">
    <property type="entry name" value="LipidA_mod_glycosyltrf_83"/>
</dbReference>
<comment type="caution">
    <text evidence="10">The sequence shown here is derived from an EMBL/GenBank/DDBJ whole genome shotgun (WGS) entry which is preliminary data.</text>
</comment>
<feature type="transmembrane region" description="Helical" evidence="8">
    <location>
        <begin position="298"/>
        <end position="315"/>
    </location>
</feature>
<dbReference type="Pfam" id="PF13231">
    <property type="entry name" value="PMT_2"/>
    <property type="match status" value="1"/>
</dbReference>
<proteinExistence type="predicted"/>
<keyword evidence="4 10" id="KW-0808">Transferase</keyword>
<dbReference type="AlphaFoldDB" id="A0A7Y9R058"/>